<dbReference type="PANTHER" id="PTHR43876">
    <property type="entry name" value="UBIQUINONE BIOSYNTHESIS MONOOXYGENASE COQ6, MITOCHONDRIAL"/>
    <property type="match status" value="1"/>
</dbReference>
<evidence type="ECO:0000256" key="3">
    <source>
        <dbReference type="ARBA" id="ARBA00005349"/>
    </source>
</evidence>
<evidence type="ECO:0000256" key="2">
    <source>
        <dbReference type="ARBA" id="ARBA00004749"/>
    </source>
</evidence>
<comment type="similarity">
    <text evidence="3">Belongs to the UbiH/COQ6 family.</text>
</comment>
<reference evidence="9 10" key="1">
    <citation type="journal article" date="2014" name="Genome Announc.">
        <title>Draft Genome Sequence of Lutibaculum baratangense Strain AMV1T, Isolated from a Mud Volcano in Andamans, India.</title>
        <authorList>
            <person name="Singh A."/>
            <person name="Sreenivas A."/>
            <person name="Sathyanarayana Reddy G."/>
            <person name="Pinnaka A.K."/>
            <person name="Shivaji S."/>
        </authorList>
    </citation>
    <scope>NUCLEOTIDE SEQUENCE [LARGE SCALE GENOMIC DNA]</scope>
    <source>
        <strain evidence="9 10">AMV1</strain>
    </source>
</reference>
<dbReference type="InterPro" id="IPR051205">
    <property type="entry name" value="UbiH/COQ6_monooxygenase"/>
</dbReference>
<evidence type="ECO:0000256" key="7">
    <source>
        <dbReference type="ARBA" id="ARBA00023033"/>
    </source>
</evidence>
<dbReference type="UniPathway" id="UPA00232"/>
<evidence type="ECO:0000313" key="9">
    <source>
        <dbReference type="EMBL" id="ESR23916.1"/>
    </source>
</evidence>
<dbReference type="FunFam" id="3.50.50.60:FF:000021">
    <property type="entry name" value="Ubiquinone biosynthesis monooxygenase COQ6"/>
    <property type="match status" value="1"/>
</dbReference>
<dbReference type="RefSeq" id="WP_023432986.1">
    <property type="nucleotide sequence ID" value="NZ_AWXZ01000037.1"/>
</dbReference>
<dbReference type="PROSITE" id="PS50042">
    <property type="entry name" value="CNMP_BINDING_3"/>
    <property type="match status" value="1"/>
</dbReference>
<dbReference type="STRING" id="631454.N177_2861"/>
<dbReference type="PRINTS" id="PR00420">
    <property type="entry name" value="RNGMNOXGNASE"/>
</dbReference>
<comment type="cofactor">
    <cofactor evidence="1">
        <name>FAD</name>
        <dbReference type="ChEBI" id="CHEBI:57692"/>
    </cofactor>
</comment>
<dbReference type="GO" id="GO:0110142">
    <property type="term" value="C:ubiquinone biosynthesis complex"/>
    <property type="evidence" value="ECO:0007669"/>
    <property type="project" value="UniProtKB-ARBA"/>
</dbReference>
<sequence length="410" mass="44349">MSAKSRQVPQADVMIAGAGLAGRVLALCLAEAAGRDLDIRLIDGAPGPGGHDDIRAYALTPGARQMFEMLGVWQRFEHEVQPAHELRIGDCRAEEIIRPILLNLQGDTEWGEPIAYFVEARHLVRAVEQACDEASIRPAYGRRIRGLERGPQSIGPLGEPQAARLLVGADGARSAVRRGAGIGAVEWPYEQSAVVAILKAEMPHEGAAVQHFLPSGPFAMLPLPEDRTGLVWTLPTKRAEAVMRLDAEARRQEIERAAGPEFGAIEVVEGPLSFPLSLVLARRYAAERVALIGDAAHRLHPLAGLGLNVGLRDAAALAEVVVEAARRGEDFGSLHVLERYARWRRPDAVAIAAATDGLNRLFAADWGPLRTLRDVGLSLVERAPRIKARLTQDADGRIVTPPRLFTGLPI</sequence>
<dbReference type="GO" id="GO:0004497">
    <property type="term" value="F:monooxygenase activity"/>
    <property type="evidence" value="ECO:0007669"/>
    <property type="project" value="UniProtKB-KW"/>
</dbReference>
<name>V4RCR0_9HYPH</name>
<evidence type="ECO:0000313" key="10">
    <source>
        <dbReference type="Proteomes" id="UP000017819"/>
    </source>
</evidence>
<dbReference type="GO" id="GO:0016705">
    <property type="term" value="F:oxidoreductase activity, acting on paired donors, with incorporation or reduction of molecular oxygen"/>
    <property type="evidence" value="ECO:0007669"/>
    <property type="project" value="InterPro"/>
</dbReference>
<evidence type="ECO:0000256" key="1">
    <source>
        <dbReference type="ARBA" id="ARBA00001974"/>
    </source>
</evidence>
<accession>V4RCR0</accession>
<dbReference type="InterPro" id="IPR036188">
    <property type="entry name" value="FAD/NAD-bd_sf"/>
</dbReference>
<protein>
    <submittedName>
        <fullName evidence="9">2-octaprenyl-3-methyl-6-methoxy-1,4-benzoquinol hydroxylase</fullName>
        <ecNumber evidence="9">1.14.13.-</ecNumber>
    </submittedName>
</protein>
<comment type="pathway">
    <text evidence="2">Cofactor biosynthesis; ubiquinone biosynthesis.</text>
</comment>
<dbReference type="GO" id="GO:0006744">
    <property type="term" value="P:ubiquinone biosynthetic process"/>
    <property type="evidence" value="ECO:0007669"/>
    <property type="project" value="UniProtKB-UniPathway"/>
</dbReference>
<feature type="domain" description="Cyclic nucleotide-binding" evidence="8">
    <location>
        <begin position="285"/>
        <end position="356"/>
    </location>
</feature>
<organism evidence="9 10">
    <name type="scientific">Lutibaculum baratangense AMV1</name>
    <dbReference type="NCBI Taxonomy" id="631454"/>
    <lineage>
        <taxon>Bacteria</taxon>
        <taxon>Pseudomonadati</taxon>
        <taxon>Pseudomonadota</taxon>
        <taxon>Alphaproteobacteria</taxon>
        <taxon>Hyphomicrobiales</taxon>
        <taxon>Tepidamorphaceae</taxon>
        <taxon>Lutibaculum</taxon>
    </lineage>
</organism>
<evidence type="ECO:0000256" key="5">
    <source>
        <dbReference type="ARBA" id="ARBA00022827"/>
    </source>
</evidence>
<dbReference type="InterPro" id="IPR002938">
    <property type="entry name" value="FAD-bd"/>
</dbReference>
<evidence type="ECO:0000256" key="6">
    <source>
        <dbReference type="ARBA" id="ARBA00023002"/>
    </source>
</evidence>
<dbReference type="Pfam" id="PF01494">
    <property type="entry name" value="FAD_binding_3"/>
    <property type="match status" value="1"/>
</dbReference>
<dbReference type="PANTHER" id="PTHR43876:SF7">
    <property type="entry name" value="UBIQUINONE BIOSYNTHESIS MONOOXYGENASE COQ6, MITOCHONDRIAL"/>
    <property type="match status" value="1"/>
</dbReference>
<dbReference type="Proteomes" id="UP000017819">
    <property type="component" value="Unassembled WGS sequence"/>
</dbReference>
<evidence type="ECO:0000256" key="4">
    <source>
        <dbReference type="ARBA" id="ARBA00022630"/>
    </source>
</evidence>
<dbReference type="SUPFAM" id="SSF51905">
    <property type="entry name" value="FAD/NAD(P)-binding domain"/>
    <property type="match status" value="1"/>
</dbReference>
<gene>
    <name evidence="9" type="ORF">N177_2861</name>
</gene>
<dbReference type="EMBL" id="AWXZ01000037">
    <property type="protein sequence ID" value="ESR23916.1"/>
    <property type="molecule type" value="Genomic_DNA"/>
</dbReference>
<keyword evidence="10" id="KW-1185">Reference proteome</keyword>
<keyword evidence="5" id="KW-0274">FAD</keyword>
<dbReference type="EC" id="1.14.13.-" evidence="9"/>
<dbReference type="NCBIfam" id="TIGR01988">
    <property type="entry name" value="Ubi-OHases"/>
    <property type="match status" value="1"/>
</dbReference>
<dbReference type="AlphaFoldDB" id="V4RCR0"/>
<dbReference type="GO" id="GO:0071949">
    <property type="term" value="F:FAD binding"/>
    <property type="evidence" value="ECO:0007669"/>
    <property type="project" value="InterPro"/>
</dbReference>
<keyword evidence="7" id="KW-0503">Monooxygenase</keyword>
<dbReference type="PATRIC" id="fig|631454.5.peg.2826"/>
<keyword evidence="6 9" id="KW-0560">Oxidoreductase</keyword>
<comment type="caution">
    <text evidence="9">The sequence shown here is derived from an EMBL/GenBank/DDBJ whole genome shotgun (WGS) entry which is preliminary data.</text>
</comment>
<dbReference type="eggNOG" id="COG0654">
    <property type="taxonomic scope" value="Bacteria"/>
</dbReference>
<keyword evidence="4" id="KW-0285">Flavoprotein</keyword>
<evidence type="ECO:0000259" key="8">
    <source>
        <dbReference type="PROSITE" id="PS50042"/>
    </source>
</evidence>
<proteinExistence type="inferred from homology"/>
<dbReference type="InterPro" id="IPR000595">
    <property type="entry name" value="cNMP-bd_dom"/>
</dbReference>
<dbReference type="OrthoDB" id="9796623at2"/>
<dbReference type="Gene3D" id="3.50.50.60">
    <property type="entry name" value="FAD/NAD(P)-binding domain"/>
    <property type="match status" value="2"/>
</dbReference>
<dbReference type="InterPro" id="IPR010971">
    <property type="entry name" value="UbiH/COQ6"/>
</dbReference>